<feature type="transmembrane region" description="Helical" evidence="1">
    <location>
        <begin position="68"/>
        <end position="93"/>
    </location>
</feature>
<evidence type="ECO:0008006" key="4">
    <source>
        <dbReference type="Google" id="ProtNLM"/>
    </source>
</evidence>
<keyword evidence="3" id="KW-1185">Reference proteome</keyword>
<keyword evidence="1" id="KW-0472">Membrane</keyword>
<dbReference type="HOGENOM" id="CLU_1400833_0_0_9"/>
<keyword evidence="1" id="KW-0812">Transmembrane</keyword>
<accession>A0A0B5AS49</accession>
<dbReference type="AlphaFoldDB" id="A0A0B5AS49"/>
<organism evidence="2 3">
    <name type="scientific">Jeotgalibacillus malaysiensis</name>
    <dbReference type="NCBI Taxonomy" id="1508404"/>
    <lineage>
        <taxon>Bacteria</taxon>
        <taxon>Bacillati</taxon>
        <taxon>Bacillota</taxon>
        <taxon>Bacilli</taxon>
        <taxon>Bacillales</taxon>
        <taxon>Caryophanaceae</taxon>
        <taxon>Jeotgalibacillus</taxon>
    </lineage>
</organism>
<dbReference type="BioCyc" id="JESP1508404:G14D9-12860-MONOMER"/>
<evidence type="ECO:0000313" key="2">
    <source>
        <dbReference type="EMBL" id="AJD92896.1"/>
    </source>
</evidence>
<dbReference type="KEGG" id="jeo:JMA_35790"/>
<evidence type="ECO:0000256" key="1">
    <source>
        <dbReference type="SAM" id="Phobius"/>
    </source>
</evidence>
<feature type="transmembrane region" description="Helical" evidence="1">
    <location>
        <begin position="29"/>
        <end position="48"/>
    </location>
</feature>
<keyword evidence="1" id="KW-1133">Transmembrane helix</keyword>
<sequence length="194" mass="22679">MNNNIATLEFQTTKKDYIELVKYMPISRLLYWIQLGVVFLISVAYYIYLRISNEISIESSAALTAFHVIEILASVLFLIIIGTASHFAMIANFKNSGKKLFYKFSHGNNSMQQVILDKKSNELLIGKVQQQIPLDHHLTIVSTKQNYLFYYTKEKKPDKFFIPKNGDKDFEQDLQEVMNYILKNKNIRYHSKNH</sequence>
<proteinExistence type="predicted"/>
<gene>
    <name evidence="2" type="ORF">JMA_35790</name>
</gene>
<name>A0A0B5AS49_9BACL</name>
<dbReference type="EMBL" id="CP009416">
    <property type="protein sequence ID" value="AJD92896.1"/>
    <property type="molecule type" value="Genomic_DNA"/>
</dbReference>
<evidence type="ECO:0000313" key="3">
    <source>
        <dbReference type="Proteomes" id="UP000031449"/>
    </source>
</evidence>
<protein>
    <recommendedName>
        <fullName evidence="4">YcxB-like protein domain-containing protein</fullName>
    </recommendedName>
</protein>
<dbReference type="Proteomes" id="UP000031449">
    <property type="component" value="Chromosome"/>
</dbReference>
<dbReference type="OrthoDB" id="2857726at2"/>
<reference evidence="2 3" key="1">
    <citation type="submission" date="2014-08" db="EMBL/GenBank/DDBJ databases">
        <title>Complete genome of a marine bacteria Jeotgalibacillus malaysiensis.</title>
        <authorList>
            <person name="Yaakop A.S."/>
            <person name="Chan K.-G."/>
            <person name="Goh K.M."/>
        </authorList>
    </citation>
    <scope>NUCLEOTIDE SEQUENCE [LARGE SCALE GENOMIC DNA]</scope>
    <source>
        <strain evidence="2 3">D5</strain>
    </source>
</reference>